<dbReference type="InterPro" id="IPR020568">
    <property type="entry name" value="Ribosomal_Su5_D2-typ_SF"/>
</dbReference>
<feature type="region of interest" description="Disordered" evidence="5">
    <location>
        <begin position="307"/>
        <end position="337"/>
    </location>
</feature>
<keyword evidence="6" id="KW-0732">Signal</keyword>
<evidence type="ECO:0000256" key="4">
    <source>
        <dbReference type="ARBA" id="ARBA00023186"/>
    </source>
</evidence>
<dbReference type="Gene3D" id="3.30.565.10">
    <property type="entry name" value="Histidine kinase-like ATPase, C-terminal domain"/>
    <property type="match status" value="1"/>
</dbReference>
<feature type="compositionally biased region" description="Acidic residues" evidence="5">
    <location>
        <begin position="789"/>
        <end position="815"/>
    </location>
</feature>
<dbReference type="PRINTS" id="PR00775">
    <property type="entry name" value="HEATSHOCK90"/>
</dbReference>
<dbReference type="Proteomes" id="UP001150062">
    <property type="component" value="Unassembled WGS sequence"/>
</dbReference>
<dbReference type="InterPro" id="IPR020575">
    <property type="entry name" value="Hsp90_N"/>
</dbReference>
<evidence type="ECO:0000256" key="1">
    <source>
        <dbReference type="ARBA" id="ARBA00008239"/>
    </source>
</evidence>
<accession>A0ABQ8Z937</accession>
<keyword evidence="4" id="KW-0143">Chaperone</keyword>
<sequence length="822" mass="95862">MNKTFVVLFLTISILSLVSHTKAVETIDENIKIDNDIGSENIGHKTDDLVNQKKEEHDQTTKLWTEKYEKELKDSMENYKFKAHTSKVMEIIVNSIYSNKDIFLRELISNASDALNKLRFLSLTDSSILGEGDNQLLEILIDIDEEKRILNIRDRGLGMTKKDLTEKIGKIAESGSKDFIDKLQKKDDSIIGQFGVGFYSVFLVADEVTIYTKHYSEEEQDQLIWKCNVSIEDGNENIQSGYTISVDPRGNTLGRGTTISLHIKEGEQYDKYLKHVKLQKLIEKYSRFIDFPIYLWKSEWEDIEVTATESDDDQEEEQSIDTESEEEMEEEAEKVEKEKKTKIEQVERWKWVLMNKQKAIWTRPKSEITEDEYNEFYRLISKNNEDPFIYTHFIAEGDVEFKSILFIPGTIPFGSFERFNPKIKSVKLYVRRVFITDNFMDELVPQYLAFLVGVVDGDNLPLNLSREQLQKHVLLKKIKKMITKKTIAMFKKLLVVKDLDDEDALEQRDKFWETYGTNLKVGALEEKDATIKKRIRELLRFKTSKSGDGFITLDEYIERMDENQKKILYIGGTNSKVLMSSPHLEKVLKKDWEVIFCTDPIDEYLFLAFRDEKYKGYEVSDMSKESIDVKEISEKEKKKIEELEEEHSYLLDWFKEIGGDQIDKVRFSKKLIDSPCVVSTKDFGVSARMERILKNQALNNRDMNYIMGLYKKTFELNPRHPLILALDEAVKKDPEDETIKKFGQLLFDTALIGSDIHLENVQDYTKLVFHMMSVGLDVDLDTFVPQTDSDVDNDDNEEDSLFDEDEDEEIVDMDETSYKDEL</sequence>
<dbReference type="SUPFAM" id="SSF110942">
    <property type="entry name" value="HSP90 C-terminal domain"/>
    <property type="match status" value="1"/>
</dbReference>
<evidence type="ECO:0000256" key="2">
    <source>
        <dbReference type="ARBA" id="ARBA00022741"/>
    </source>
</evidence>
<evidence type="ECO:0000256" key="6">
    <source>
        <dbReference type="SAM" id="SignalP"/>
    </source>
</evidence>
<evidence type="ECO:0000256" key="5">
    <source>
        <dbReference type="SAM" id="MobiDB-lite"/>
    </source>
</evidence>
<dbReference type="SUPFAM" id="SSF54211">
    <property type="entry name" value="Ribosomal protein S5 domain 2-like"/>
    <property type="match status" value="1"/>
</dbReference>
<dbReference type="Gene3D" id="3.40.50.11260">
    <property type="match status" value="1"/>
</dbReference>
<protein>
    <submittedName>
        <fullName evidence="7">Endoplasmin</fullName>
    </submittedName>
</protein>
<dbReference type="SUPFAM" id="SSF55874">
    <property type="entry name" value="ATPase domain of HSP90 chaperone/DNA topoisomerase II/histidine kinase"/>
    <property type="match status" value="1"/>
</dbReference>
<evidence type="ECO:0000313" key="7">
    <source>
        <dbReference type="EMBL" id="KAJ6253403.1"/>
    </source>
</evidence>
<dbReference type="Gene3D" id="1.20.120.790">
    <property type="entry name" value="Heat shock protein 90, C-terminal domain"/>
    <property type="match status" value="1"/>
</dbReference>
<dbReference type="EMBL" id="JAOAOG010000032">
    <property type="protein sequence ID" value="KAJ6253403.1"/>
    <property type="molecule type" value="Genomic_DNA"/>
</dbReference>
<keyword evidence="3" id="KW-0067">ATP-binding</keyword>
<feature type="region of interest" description="Disordered" evidence="5">
    <location>
        <begin position="785"/>
        <end position="822"/>
    </location>
</feature>
<dbReference type="CDD" id="cd16927">
    <property type="entry name" value="HATPase_Hsp90-like"/>
    <property type="match status" value="1"/>
</dbReference>
<dbReference type="PROSITE" id="PS00298">
    <property type="entry name" value="HSP90"/>
    <property type="match status" value="1"/>
</dbReference>
<dbReference type="PIRSF" id="PIRSF002583">
    <property type="entry name" value="Hsp90"/>
    <property type="match status" value="1"/>
</dbReference>
<dbReference type="NCBIfam" id="NF003555">
    <property type="entry name" value="PRK05218.1"/>
    <property type="match status" value="1"/>
</dbReference>
<dbReference type="InterPro" id="IPR037196">
    <property type="entry name" value="HSP90_C"/>
</dbReference>
<gene>
    <name evidence="7" type="ORF">M0813_01452</name>
</gene>
<dbReference type="Pfam" id="PF00183">
    <property type="entry name" value="HSP90"/>
    <property type="match status" value="1"/>
</dbReference>
<feature type="chain" id="PRO_5047481535" evidence="6">
    <location>
        <begin position="24"/>
        <end position="822"/>
    </location>
</feature>
<name>A0ABQ8Z937_9EUKA</name>
<feature type="signal peptide" evidence="6">
    <location>
        <begin position="1"/>
        <end position="23"/>
    </location>
</feature>
<organism evidence="7 8">
    <name type="scientific">Anaeramoeba flamelloides</name>
    <dbReference type="NCBI Taxonomy" id="1746091"/>
    <lineage>
        <taxon>Eukaryota</taxon>
        <taxon>Metamonada</taxon>
        <taxon>Anaeramoebidae</taxon>
        <taxon>Anaeramoeba</taxon>
    </lineage>
</organism>
<evidence type="ECO:0000313" key="8">
    <source>
        <dbReference type="Proteomes" id="UP001150062"/>
    </source>
</evidence>
<dbReference type="InterPro" id="IPR001404">
    <property type="entry name" value="Hsp90_fam"/>
</dbReference>
<comment type="caution">
    <text evidence="7">The sequence shown here is derived from an EMBL/GenBank/DDBJ whole genome shotgun (WGS) entry which is preliminary data.</text>
</comment>
<dbReference type="Gene3D" id="3.30.230.80">
    <property type="match status" value="1"/>
</dbReference>
<evidence type="ECO:0000256" key="3">
    <source>
        <dbReference type="ARBA" id="ARBA00022840"/>
    </source>
</evidence>
<dbReference type="InterPro" id="IPR019805">
    <property type="entry name" value="Heat_shock_protein_90_CS"/>
</dbReference>
<reference evidence="7" key="1">
    <citation type="submission" date="2022-08" db="EMBL/GenBank/DDBJ databases">
        <title>Novel sulfate-reducing endosymbionts in the free-living metamonad Anaeramoeba.</title>
        <authorList>
            <person name="Jerlstrom-Hultqvist J."/>
            <person name="Cepicka I."/>
            <person name="Gallot-Lavallee L."/>
            <person name="Salas-Leiva D."/>
            <person name="Curtis B.A."/>
            <person name="Zahonova K."/>
            <person name="Pipaliya S."/>
            <person name="Dacks J."/>
            <person name="Roger A.J."/>
        </authorList>
    </citation>
    <scope>NUCLEOTIDE SEQUENCE</scope>
    <source>
        <strain evidence="7">Schooner1</strain>
    </source>
</reference>
<comment type="similarity">
    <text evidence="1">Belongs to the heat shock protein 90 family.</text>
</comment>
<dbReference type="HAMAP" id="MF_00505">
    <property type="entry name" value="HSP90"/>
    <property type="match status" value="1"/>
</dbReference>
<dbReference type="InterPro" id="IPR036890">
    <property type="entry name" value="HATPase_C_sf"/>
</dbReference>
<feature type="compositionally biased region" description="Acidic residues" evidence="5">
    <location>
        <begin position="307"/>
        <end position="333"/>
    </location>
</feature>
<keyword evidence="2" id="KW-0547">Nucleotide-binding</keyword>
<dbReference type="Pfam" id="PF13589">
    <property type="entry name" value="HATPase_c_3"/>
    <property type="match status" value="1"/>
</dbReference>
<proteinExistence type="inferred from homology"/>
<dbReference type="PANTHER" id="PTHR11528">
    <property type="entry name" value="HEAT SHOCK PROTEIN 90 FAMILY MEMBER"/>
    <property type="match status" value="1"/>
</dbReference>
<keyword evidence="8" id="KW-1185">Reference proteome</keyword>